<protein>
    <submittedName>
        <fullName evidence="2">Uncharacterized protein</fullName>
    </submittedName>
</protein>
<organism evidence="1 2">
    <name type="scientific">Panagrolaimus sp. JU765</name>
    <dbReference type="NCBI Taxonomy" id="591449"/>
    <lineage>
        <taxon>Eukaryota</taxon>
        <taxon>Metazoa</taxon>
        <taxon>Ecdysozoa</taxon>
        <taxon>Nematoda</taxon>
        <taxon>Chromadorea</taxon>
        <taxon>Rhabditida</taxon>
        <taxon>Tylenchina</taxon>
        <taxon>Panagrolaimomorpha</taxon>
        <taxon>Panagrolaimoidea</taxon>
        <taxon>Panagrolaimidae</taxon>
        <taxon>Panagrolaimus</taxon>
    </lineage>
</organism>
<evidence type="ECO:0000313" key="2">
    <source>
        <dbReference type="WBParaSite" id="JU765_v2.g19897.t1"/>
    </source>
</evidence>
<sequence>MDTVPLQLWMAFSLFVIPALIGLVPIKYFEDFNKNSKRSKHLSWMMTLTSCFGGGVFIAIAFLYIYPHLLKIFKEFTIATDYRGTLPIPAFFVCVGFFLVYFLEEFSLKIFTQKPKKNIEIKNERTPLNEIGPNISTIEQEPETYLAAKTHEIVMDRSIAYLTNPNNFQHRTKSMFFALAMSLHSILEGVALGVQDNERQIWIFFIALIIHKGIEAFSVGLQMTTATGKGEYLTMCTIAVFALMTPIGSLSGVVLLNVEISLAVKKGIIVLLEGLSGGTIIYVTFLDILAQERADSHSNLIQLAAIILGFAMIVGLGL</sequence>
<dbReference type="Proteomes" id="UP000887576">
    <property type="component" value="Unplaced"/>
</dbReference>
<name>A0AC34QVY3_9BILA</name>
<accession>A0AC34QVY3</accession>
<evidence type="ECO:0000313" key="1">
    <source>
        <dbReference type="Proteomes" id="UP000887576"/>
    </source>
</evidence>
<proteinExistence type="predicted"/>
<dbReference type="WBParaSite" id="JU765_v2.g19897.t1">
    <property type="protein sequence ID" value="JU765_v2.g19897.t1"/>
    <property type="gene ID" value="JU765_v2.g19897"/>
</dbReference>
<reference evidence="2" key="1">
    <citation type="submission" date="2022-11" db="UniProtKB">
        <authorList>
            <consortium name="WormBaseParasite"/>
        </authorList>
    </citation>
    <scope>IDENTIFICATION</scope>
</reference>